<evidence type="ECO:0000313" key="2">
    <source>
        <dbReference type="EMBL" id="KAK3199170.1"/>
    </source>
</evidence>
<feature type="coiled-coil region" evidence="1">
    <location>
        <begin position="19"/>
        <end position="60"/>
    </location>
</feature>
<evidence type="ECO:0000313" key="3">
    <source>
        <dbReference type="Proteomes" id="UP001281410"/>
    </source>
</evidence>
<dbReference type="Proteomes" id="UP001281410">
    <property type="component" value="Unassembled WGS sequence"/>
</dbReference>
<proteinExistence type="predicted"/>
<keyword evidence="3" id="KW-1185">Reference proteome</keyword>
<dbReference type="AlphaFoldDB" id="A0AAE0A1S6"/>
<keyword evidence="1" id="KW-0175">Coiled coil</keyword>
<comment type="caution">
    <text evidence="2">The sequence shown here is derived from an EMBL/GenBank/DDBJ whole genome shotgun (WGS) entry which is preliminary data.</text>
</comment>
<accession>A0AAE0A1S6</accession>
<sequence>MYACGSTVYDIVSWSIPGEAKEYKDLKELKDKVRKMEIEQDRMKNELNDCKRLLEQHEVHKLNMELKTNKTLGLNRKPPEDVIKLFTKPEDDYRFLFTKPEVTGKQYLDDLIALGVKPK</sequence>
<evidence type="ECO:0000256" key="1">
    <source>
        <dbReference type="SAM" id="Coils"/>
    </source>
</evidence>
<reference evidence="2" key="1">
    <citation type="journal article" date="2023" name="Plant J.">
        <title>Genome sequences and population genomics provide insights into the demographic history, inbreeding, and mutation load of two 'living fossil' tree species of Dipteronia.</title>
        <authorList>
            <person name="Feng Y."/>
            <person name="Comes H.P."/>
            <person name="Chen J."/>
            <person name="Zhu S."/>
            <person name="Lu R."/>
            <person name="Zhang X."/>
            <person name="Li P."/>
            <person name="Qiu J."/>
            <person name="Olsen K.M."/>
            <person name="Qiu Y."/>
        </authorList>
    </citation>
    <scope>NUCLEOTIDE SEQUENCE</scope>
    <source>
        <strain evidence="2">NBL</strain>
    </source>
</reference>
<dbReference type="EMBL" id="JANJYJ010000007">
    <property type="protein sequence ID" value="KAK3199170.1"/>
    <property type="molecule type" value="Genomic_DNA"/>
</dbReference>
<gene>
    <name evidence="2" type="ORF">Dsin_022585</name>
</gene>
<organism evidence="2 3">
    <name type="scientific">Dipteronia sinensis</name>
    <dbReference type="NCBI Taxonomy" id="43782"/>
    <lineage>
        <taxon>Eukaryota</taxon>
        <taxon>Viridiplantae</taxon>
        <taxon>Streptophyta</taxon>
        <taxon>Embryophyta</taxon>
        <taxon>Tracheophyta</taxon>
        <taxon>Spermatophyta</taxon>
        <taxon>Magnoliopsida</taxon>
        <taxon>eudicotyledons</taxon>
        <taxon>Gunneridae</taxon>
        <taxon>Pentapetalae</taxon>
        <taxon>rosids</taxon>
        <taxon>malvids</taxon>
        <taxon>Sapindales</taxon>
        <taxon>Sapindaceae</taxon>
        <taxon>Hippocastanoideae</taxon>
        <taxon>Acereae</taxon>
        <taxon>Dipteronia</taxon>
    </lineage>
</organism>
<name>A0AAE0A1S6_9ROSI</name>
<protein>
    <submittedName>
        <fullName evidence="2">Uncharacterized protein</fullName>
    </submittedName>
</protein>